<dbReference type="SUPFAM" id="SSF90123">
    <property type="entry name" value="ABC transporter transmembrane region"/>
    <property type="match status" value="1"/>
</dbReference>
<evidence type="ECO:0000256" key="4">
    <source>
        <dbReference type="ARBA" id="ARBA00022840"/>
    </source>
</evidence>
<dbReference type="InterPro" id="IPR027417">
    <property type="entry name" value="P-loop_NTPase"/>
</dbReference>
<dbReference type="InterPro" id="IPR039421">
    <property type="entry name" value="Type_1_exporter"/>
</dbReference>
<dbReference type="InterPro" id="IPR036640">
    <property type="entry name" value="ABC1_TM_sf"/>
</dbReference>
<dbReference type="InterPro" id="IPR033838">
    <property type="entry name" value="CvaB_peptidase"/>
</dbReference>
<dbReference type="PROSITE" id="PS50929">
    <property type="entry name" value="ABC_TM1F"/>
    <property type="match status" value="1"/>
</dbReference>
<evidence type="ECO:0000313" key="12">
    <source>
        <dbReference type="Proteomes" id="UP000179145"/>
    </source>
</evidence>
<dbReference type="PANTHER" id="PTHR24221">
    <property type="entry name" value="ATP-BINDING CASSETTE SUB-FAMILY B"/>
    <property type="match status" value="1"/>
</dbReference>
<feature type="domain" description="ABC transmembrane type-1" evidence="9">
    <location>
        <begin position="174"/>
        <end position="453"/>
    </location>
</feature>
<comment type="subcellular location">
    <subcellularLocation>
        <location evidence="1">Cell membrane</location>
        <topology evidence="1">Multi-pass membrane protein</topology>
    </subcellularLocation>
</comment>
<protein>
    <submittedName>
        <fullName evidence="11">ABC transporter</fullName>
    </submittedName>
</protein>
<dbReference type="InterPro" id="IPR003593">
    <property type="entry name" value="AAA+_ATPase"/>
</dbReference>
<geneLocation type="plasmid" evidence="12">
    <name>pkb14400_1</name>
</geneLocation>
<evidence type="ECO:0000256" key="5">
    <source>
        <dbReference type="ARBA" id="ARBA00022989"/>
    </source>
</evidence>
<dbReference type="Gene3D" id="1.20.1560.10">
    <property type="entry name" value="ABC transporter type 1, transmembrane domain"/>
    <property type="match status" value="1"/>
</dbReference>
<sequence>MITIVKAAEWGWKKRPPIVQQTEAAECGLACLAMILGYYGHQIDLATLRRKYAVSTKGMTLRDMVQIADRSGLSARAVRLELDEIQNLQLPCILHWGLNHFVVLTNIKRGKYLIHDPASGRKVRNLDQVSKEFTGVALELTPSEIFERKDERKTLRLNDLFRRIGGLRGALTQLFLLSLGLETIAIIMPIVSQIVIDEVIVTSDYELLDTIAIGLVFLLILQLAVGSVRQWAVLLLSTRVGMEWNAGLFDHLSKLPLDYFMKRHVGDIVSRFGSLNTIQSTLTTSMVQSVMDGLMAIGMAVMLFVYGGWLGGIALVALVLDIVLRLFTYRLYREAADEHLVTRAQQQSHFMETVRGMTSVKLLGLRNRRKVAWLNLAVDNINIQLRMQRYDLFYGRLGDLIFGADRLAMLVLGTSAVMRGDMSVGMLVAFLAYKDQFAGRVGSLVNSLFQLRMLNVQTDRLSDIIMTEPESSGLIIASAESSDVVAPGSEPATLTCENIAVRYSPHDPWIIKDISLHVPRGSSLTIMGPSGCGKTTLLKVMMGLIEPSHGRILIDGEDIRCKDLEIYRSQISSVLQDDKLFSGSLADNICAFDECPDLSWIEECARLASIIDDIRRMPMKFETLVGDMGSILSSGQRQRILFARALYRKPRILFLDEASSHLDHDNEISLLETMRNLRATIITVTHDKDFVLDHSNVISIASSDKVI</sequence>
<dbReference type="PROSITE" id="PS00211">
    <property type="entry name" value="ABC_TRANSPORTER_1"/>
    <property type="match status" value="1"/>
</dbReference>
<keyword evidence="3" id="KW-0547">Nucleotide-binding</keyword>
<dbReference type="GO" id="GO:0034040">
    <property type="term" value="F:ATPase-coupled lipid transmembrane transporter activity"/>
    <property type="evidence" value="ECO:0007669"/>
    <property type="project" value="TreeGrafter"/>
</dbReference>
<dbReference type="InterPro" id="IPR005074">
    <property type="entry name" value="Peptidase_C39"/>
</dbReference>
<dbReference type="Pfam" id="PF00005">
    <property type="entry name" value="ABC_tran"/>
    <property type="match status" value="1"/>
</dbReference>
<dbReference type="SUPFAM" id="SSF52540">
    <property type="entry name" value="P-loop containing nucleoside triphosphate hydrolases"/>
    <property type="match status" value="1"/>
</dbReference>
<feature type="transmembrane region" description="Helical" evidence="7">
    <location>
        <begin position="211"/>
        <end position="232"/>
    </location>
</feature>
<keyword evidence="6 7" id="KW-0472">Membrane</keyword>
<reference evidence="11 12" key="1">
    <citation type="journal article" date="2016" name="Microb. Cell Fact.">
        <title>Dissection of exopolysaccharide biosynthesis in Kozakia baliensis.</title>
        <authorList>
            <person name="Brandt J.U."/>
            <person name="Jakob F."/>
            <person name="Behr J."/>
            <person name="Geissler A.J."/>
            <person name="Vogel R.F."/>
        </authorList>
    </citation>
    <scope>NUCLEOTIDE SEQUENCE [LARGE SCALE GENOMIC DNA]</scope>
    <source>
        <strain evidence="11 12">DSM 14400</strain>
        <plasmid evidence="12">Plasmid pkb14400_1</plasmid>
    </source>
</reference>
<evidence type="ECO:0000259" key="8">
    <source>
        <dbReference type="PROSITE" id="PS50893"/>
    </source>
</evidence>
<dbReference type="Gene3D" id="3.90.70.10">
    <property type="entry name" value="Cysteine proteinases"/>
    <property type="match status" value="1"/>
</dbReference>
<dbReference type="GO" id="GO:0005524">
    <property type="term" value="F:ATP binding"/>
    <property type="evidence" value="ECO:0007669"/>
    <property type="project" value="UniProtKB-KW"/>
</dbReference>
<evidence type="ECO:0000256" key="3">
    <source>
        <dbReference type="ARBA" id="ARBA00022741"/>
    </source>
</evidence>
<dbReference type="Pfam" id="PF00664">
    <property type="entry name" value="ABC_membrane"/>
    <property type="match status" value="1"/>
</dbReference>
<organism evidence="11 12">
    <name type="scientific">Kozakia baliensis</name>
    <dbReference type="NCBI Taxonomy" id="153496"/>
    <lineage>
        <taxon>Bacteria</taxon>
        <taxon>Pseudomonadati</taxon>
        <taxon>Pseudomonadota</taxon>
        <taxon>Alphaproteobacteria</taxon>
        <taxon>Acetobacterales</taxon>
        <taxon>Acetobacteraceae</taxon>
        <taxon>Kozakia</taxon>
    </lineage>
</organism>
<proteinExistence type="predicted"/>
<gene>
    <name evidence="11" type="ORF">A0U89_14105</name>
</gene>
<evidence type="ECO:0000256" key="7">
    <source>
        <dbReference type="SAM" id="Phobius"/>
    </source>
</evidence>
<dbReference type="InterPro" id="IPR017871">
    <property type="entry name" value="ABC_transporter-like_CS"/>
</dbReference>
<evidence type="ECO:0000313" key="11">
    <source>
        <dbReference type="EMBL" id="AOX18444.1"/>
    </source>
</evidence>
<dbReference type="InterPro" id="IPR011527">
    <property type="entry name" value="ABC1_TM_dom"/>
</dbReference>
<dbReference type="GO" id="GO:0140359">
    <property type="term" value="F:ABC-type transporter activity"/>
    <property type="evidence" value="ECO:0007669"/>
    <property type="project" value="InterPro"/>
</dbReference>
<keyword evidence="12" id="KW-1185">Reference proteome</keyword>
<dbReference type="SMART" id="SM00382">
    <property type="entry name" value="AAA"/>
    <property type="match status" value="1"/>
</dbReference>
<dbReference type="InterPro" id="IPR003439">
    <property type="entry name" value="ABC_transporter-like_ATP-bd"/>
</dbReference>
<feature type="transmembrane region" description="Helical" evidence="7">
    <location>
        <begin position="170"/>
        <end position="191"/>
    </location>
</feature>
<keyword evidence="2 7" id="KW-0812">Transmembrane</keyword>
<dbReference type="Gene3D" id="3.40.50.300">
    <property type="entry name" value="P-loop containing nucleotide triphosphate hydrolases"/>
    <property type="match status" value="1"/>
</dbReference>
<dbReference type="AlphaFoldDB" id="A0A1D8UXU5"/>
<name>A0A1D8UXU5_9PROT</name>
<dbReference type="Pfam" id="PF03412">
    <property type="entry name" value="Peptidase_C39"/>
    <property type="match status" value="1"/>
</dbReference>
<dbReference type="GO" id="GO:0005886">
    <property type="term" value="C:plasma membrane"/>
    <property type="evidence" value="ECO:0007669"/>
    <property type="project" value="UniProtKB-SubCell"/>
</dbReference>
<dbReference type="RefSeq" id="WP_070403926.1">
    <property type="nucleotide sequence ID" value="NZ_BJVW01000038.1"/>
</dbReference>
<dbReference type="PROSITE" id="PS50990">
    <property type="entry name" value="PEPTIDASE_C39"/>
    <property type="match status" value="1"/>
</dbReference>
<keyword evidence="11" id="KW-0614">Plasmid</keyword>
<evidence type="ECO:0000256" key="6">
    <source>
        <dbReference type="ARBA" id="ARBA00023136"/>
    </source>
</evidence>
<evidence type="ECO:0000259" key="9">
    <source>
        <dbReference type="PROSITE" id="PS50929"/>
    </source>
</evidence>
<keyword evidence="5 7" id="KW-1133">Transmembrane helix</keyword>
<evidence type="ECO:0000259" key="10">
    <source>
        <dbReference type="PROSITE" id="PS50990"/>
    </source>
</evidence>
<dbReference type="Proteomes" id="UP000179145">
    <property type="component" value="Plasmid pKB14400_1"/>
</dbReference>
<dbReference type="GO" id="GO:0008234">
    <property type="term" value="F:cysteine-type peptidase activity"/>
    <property type="evidence" value="ECO:0007669"/>
    <property type="project" value="InterPro"/>
</dbReference>
<keyword evidence="4" id="KW-0067">ATP-binding</keyword>
<dbReference type="GO" id="GO:0006508">
    <property type="term" value="P:proteolysis"/>
    <property type="evidence" value="ECO:0007669"/>
    <property type="project" value="InterPro"/>
</dbReference>
<evidence type="ECO:0000256" key="2">
    <source>
        <dbReference type="ARBA" id="ARBA00022692"/>
    </source>
</evidence>
<dbReference type="PROSITE" id="PS50893">
    <property type="entry name" value="ABC_TRANSPORTER_2"/>
    <property type="match status" value="1"/>
</dbReference>
<feature type="domain" description="ABC transporter" evidence="8">
    <location>
        <begin position="494"/>
        <end position="707"/>
    </location>
</feature>
<feature type="transmembrane region" description="Helical" evidence="7">
    <location>
        <begin position="294"/>
        <end position="320"/>
    </location>
</feature>
<dbReference type="EMBL" id="CP014675">
    <property type="protein sequence ID" value="AOX18444.1"/>
    <property type="molecule type" value="Genomic_DNA"/>
</dbReference>
<dbReference type="CDD" id="cd02419">
    <property type="entry name" value="Peptidase_C39C"/>
    <property type="match status" value="1"/>
</dbReference>
<evidence type="ECO:0000256" key="1">
    <source>
        <dbReference type="ARBA" id="ARBA00004651"/>
    </source>
</evidence>
<feature type="domain" description="Peptidase C39" evidence="10">
    <location>
        <begin position="21"/>
        <end position="140"/>
    </location>
</feature>
<dbReference type="KEGG" id="kba:A0U89_14105"/>
<dbReference type="PANTHER" id="PTHR24221:SF606">
    <property type="entry name" value="COLICIN V SECRETION-PROCESSING ATP-BINDING PROTEIN"/>
    <property type="match status" value="1"/>
</dbReference>
<accession>A0A1D8UXU5</accession>
<dbReference type="GO" id="GO:0016887">
    <property type="term" value="F:ATP hydrolysis activity"/>
    <property type="evidence" value="ECO:0007669"/>
    <property type="project" value="InterPro"/>
</dbReference>
<dbReference type="CDD" id="cd18567">
    <property type="entry name" value="ABC_6TM_CvaB_RaxB_like"/>
    <property type="match status" value="1"/>
</dbReference>